<sequence length="149" mass="16470">MMTVQSPATPTEWAAYYQLRYEVLRQPWQQPPGSEIADDDAASTTTHALLLAPDGQALGVGRLHPSGAGQGQLRFMAVAPAAQGQGVGRRILAFLETAARRQRLRELVLHAREEAVPFYERLGYTVVAPSHLLFGVIPHFLMRKQLPDE</sequence>
<evidence type="ECO:0000313" key="4">
    <source>
        <dbReference type="EMBL" id="SHL25183.1"/>
    </source>
</evidence>
<evidence type="ECO:0000256" key="1">
    <source>
        <dbReference type="ARBA" id="ARBA00022679"/>
    </source>
</evidence>
<dbReference type="GO" id="GO:0016747">
    <property type="term" value="F:acyltransferase activity, transferring groups other than amino-acyl groups"/>
    <property type="evidence" value="ECO:0007669"/>
    <property type="project" value="InterPro"/>
</dbReference>
<reference evidence="5" key="1">
    <citation type="submission" date="2016-11" db="EMBL/GenBank/DDBJ databases">
        <authorList>
            <person name="Varghese N."/>
            <person name="Submissions S."/>
        </authorList>
    </citation>
    <scope>NUCLEOTIDE SEQUENCE [LARGE SCALE GENOMIC DNA]</scope>
    <source>
        <strain evidence="5">DSM 18569</strain>
    </source>
</reference>
<organism evidence="4 5">
    <name type="scientific">Hymenobacter psychrotolerans DSM 18569</name>
    <dbReference type="NCBI Taxonomy" id="1121959"/>
    <lineage>
        <taxon>Bacteria</taxon>
        <taxon>Pseudomonadati</taxon>
        <taxon>Bacteroidota</taxon>
        <taxon>Cytophagia</taxon>
        <taxon>Cytophagales</taxon>
        <taxon>Hymenobacteraceae</taxon>
        <taxon>Hymenobacter</taxon>
    </lineage>
</organism>
<keyword evidence="2 4" id="KW-0012">Acyltransferase</keyword>
<dbReference type="RefSeq" id="WP_084549005.1">
    <property type="nucleotide sequence ID" value="NZ_FRAS01000012.1"/>
</dbReference>
<dbReference type="STRING" id="1121959.SAMN02746009_02415"/>
<accession>A0A1M6Z487</accession>
<dbReference type="Proteomes" id="UP000183947">
    <property type="component" value="Unassembled WGS sequence"/>
</dbReference>
<dbReference type="Gene3D" id="3.40.630.30">
    <property type="match status" value="1"/>
</dbReference>
<name>A0A1M6Z487_9BACT</name>
<dbReference type="InterPro" id="IPR000182">
    <property type="entry name" value="GNAT_dom"/>
</dbReference>
<dbReference type="Pfam" id="PF13673">
    <property type="entry name" value="Acetyltransf_10"/>
    <property type="match status" value="1"/>
</dbReference>
<dbReference type="EMBL" id="FRAS01000012">
    <property type="protein sequence ID" value="SHL25183.1"/>
    <property type="molecule type" value="Genomic_DNA"/>
</dbReference>
<dbReference type="InterPro" id="IPR016181">
    <property type="entry name" value="Acyl_CoA_acyltransferase"/>
</dbReference>
<evidence type="ECO:0000313" key="5">
    <source>
        <dbReference type="Proteomes" id="UP000183947"/>
    </source>
</evidence>
<dbReference type="OrthoDB" id="2352823at2"/>
<evidence type="ECO:0000256" key="2">
    <source>
        <dbReference type="ARBA" id="ARBA00023315"/>
    </source>
</evidence>
<dbReference type="AlphaFoldDB" id="A0A1M6Z487"/>
<protein>
    <submittedName>
        <fullName evidence="4">Predicted N-acyltransferase, GNAT family</fullName>
    </submittedName>
</protein>
<keyword evidence="1 4" id="KW-0808">Transferase</keyword>
<evidence type="ECO:0000259" key="3">
    <source>
        <dbReference type="PROSITE" id="PS51186"/>
    </source>
</evidence>
<dbReference type="InterPro" id="IPR050832">
    <property type="entry name" value="Bact_Acetyltransf"/>
</dbReference>
<dbReference type="SUPFAM" id="SSF55729">
    <property type="entry name" value="Acyl-CoA N-acyltransferases (Nat)"/>
    <property type="match status" value="1"/>
</dbReference>
<gene>
    <name evidence="4" type="ORF">SAMN02746009_02415</name>
</gene>
<keyword evidence="5" id="KW-1185">Reference proteome</keyword>
<dbReference type="PROSITE" id="PS51186">
    <property type="entry name" value="GNAT"/>
    <property type="match status" value="1"/>
</dbReference>
<feature type="domain" description="N-acetyltransferase" evidence="3">
    <location>
        <begin position="3"/>
        <end position="147"/>
    </location>
</feature>
<dbReference type="PANTHER" id="PTHR43877">
    <property type="entry name" value="AMINOALKYLPHOSPHONATE N-ACETYLTRANSFERASE-RELATED-RELATED"/>
    <property type="match status" value="1"/>
</dbReference>
<dbReference type="CDD" id="cd04301">
    <property type="entry name" value="NAT_SF"/>
    <property type="match status" value="1"/>
</dbReference>
<proteinExistence type="predicted"/>